<evidence type="ECO:0000313" key="1">
    <source>
        <dbReference type="EMBL" id="KAJ1355863.1"/>
    </source>
</evidence>
<protein>
    <submittedName>
        <fullName evidence="1">Uncharacterized protein</fullName>
    </submittedName>
</protein>
<dbReference type="EMBL" id="JAHQIW010002627">
    <property type="protein sequence ID" value="KAJ1355863.1"/>
    <property type="molecule type" value="Genomic_DNA"/>
</dbReference>
<proteinExistence type="predicted"/>
<name>A0AAD5MGN0_PARTN</name>
<sequence length="55" mass="6338">MIFMATLPLPPKEDFRVKKKKVFILNLRIASIIGDSWRSPLKSRPFSQNSLPARP</sequence>
<comment type="caution">
    <text evidence="1">The sequence shown here is derived from an EMBL/GenBank/DDBJ whole genome shotgun (WGS) entry which is preliminary data.</text>
</comment>
<evidence type="ECO:0000313" key="2">
    <source>
        <dbReference type="Proteomes" id="UP001196413"/>
    </source>
</evidence>
<reference evidence="1" key="1">
    <citation type="submission" date="2021-06" db="EMBL/GenBank/DDBJ databases">
        <title>Parelaphostrongylus tenuis whole genome reference sequence.</title>
        <authorList>
            <person name="Garwood T.J."/>
            <person name="Larsen P.A."/>
            <person name="Fountain-Jones N.M."/>
            <person name="Garbe J.R."/>
            <person name="Macchietto M.G."/>
            <person name="Kania S.A."/>
            <person name="Gerhold R.W."/>
            <person name="Richards J.E."/>
            <person name="Wolf T.M."/>
        </authorList>
    </citation>
    <scope>NUCLEOTIDE SEQUENCE</scope>
    <source>
        <strain evidence="1">MNPRO001-30</strain>
        <tissue evidence="1">Meninges</tissue>
    </source>
</reference>
<organism evidence="1 2">
    <name type="scientific">Parelaphostrongylus tenuis</name>
    <name type="common">Meningeal worm</name>
    <dbReference type="NCBI Taxonomy" id="148309"/>
    <lineage>
        <taxon>Eukaryota</taxon>
        <taxon>Metazoa</taxon>
        <taxon>Ecdysozoa</taxon>
        <taxon>Nematoda</taxon>
        <taxon>Chromadorea</taxon>
        <taxon>Rhabditida</taxon>
        <taxon>Rhabditina</taxon>
        <taxon>Rhabditomorpha</taxon>
        <taxon>Strongyloidea</taxon>
        <taxon>Metastrongylidae</taxon>
        <taxon>Parelaphostrongylus</taxon>
    </lineage>
</organism>
<dbReference type="Proteomes" id="UP001196413">
    <property type="component" value="Unassembled WGS sequence"/>
</dbReference>
<gene>
    <name evidence="1" type="ORF">KIN20_013425</name>
</gene>
<keyword evidence="2" id="KW-1185">Reference proteome</keyword>
<dbReference type="AlphaFoldDB" id="A0AAD5MGN0"/>
<accession>A0AAD5MGN0</accession>